<dbReference type="Proteomes" id="UP001519460">
    <property type="component" value="Unassembled WGS sequence"/>
</dbReference>
<sequence>MEAKIGQNSKDVADIPTAEERVVGYNYAEEKQNSTTVAPGPSGRSVQPAYEPQIHCLLCGTPADVHNRRKLPKGHEAFQVKTTVQGSFQAILRVCDERNHK</sequence>
<evidence type="ECO:0000313" key="1">
    <source>
        <dbReference type="EMBL" id="KAK7476838.1"/>
    </source>
</evidence>
<accession>A0ABD0JPT3</accession>
<name>A0ABD0JPT3_9CAEN</name>
<comment type="caution">
    <text evidence="1">The sequence shown here is derived from an EMBL/GenBank/DDBJ whole genome shotgun (WGS) entry which is preliminary data.</text>
</comment>
<protein>
    <submittedName>
        <fullName evidence="1">Uncharacterized protein</fullName>
    </submittedName>
</protein>
<evidence type="ECO:0000313" key="2">
    <source>
        <dbReference type="Proteomes" id="UP001519460"/>
    </source>
</evidence>
<keyword evidence="2" id="KW-1185">Reference proteome</keyword>
<gene>
    <name evidence="1" type="ORF">BaRGS_00031920</name>
</gene>
<dbReference type="EMBL" id="JACVVK020000364">
    <property type="protein sequence ID" value="KAK7476838.1"/>
    <property type="molecule type" value="Genomic_DNA"/>
</dbReference>
<proteinExistence type="predicted"/>
<dbReference type="AlphaFoldDB" id="A0ABD0JPT3"/>
<organism evidence="1 2">
    <name type="scientific">Batillaria attramentaria</name>
    <dbReference type="NCBI Taxonomy" id="370345"/>
    <lineage>
        <taxon>Eukaryota</taxon>
        <taxon>Metazoa</taxon>
        <taxon>Spiralia</taxon>
        <taxon>Lophotrochozoa</taxon>
        <taxon>Mollusca</taxon>
        <taxon>Gastropoda</taxon>
        <taxon>Caenogastropoda</taxon>
        <taxon>Sorbeoconcha</taxon>
        <taxon>Cerithioidea</taxon>
        <taxon>Batillariidae</taxon>
        <taxon>Batillaria</taxon>
    </lineage>
</organism>
<reference evidence="1 2" key="1">
    <citation type="journal article" date="2023" name="Sci. Data">
        <title>Genome assembly of the Korean intertidal mud-creeper Batillaria attramentaria.</title>
        <authorList>
            <person name="Patra A.K."/>
            <person name="Ho P.T."/>
            <person name="Jun S."/>
            <person name="Lee S.J."/>
            <person name="Kim Y."/>
            <person name="Won Y.J."/>
        </authorList>
    </citation>
    <scope>NUCLEOTIDE SEQUENCE [LARGE SCALE GENOMIC DNA]</scope>
    <source>
        <strain evidence="1">Wonlab-2016</strain>
    </source>
</reference>